<reference evidence="3" key="2">
    <citation type="submission" date="2015-01" db="EMBL/GenBank/DDBJ databases">
        <title>Evolutionary Origins and Diversification of the Mycorrhizal Mutualists.</title>
        <authorList>
            <consortium name="DOE Joint Genome Institute"/>
            <consortium name="Mycorrhizal Genomics Consortium"/>
            <person name="Kohler A."/>
            <person name="Kuo A."/>
            <person name="Nagy L.G."/>
            <person name="Floudas D."/>
            <person name="Copeland A."/>
            <person name="Barry K.W."/>
            <person name="Cichocki N."/>
            <person name="Veneault-Fourrey C."/>
            <person name="LaButti K."/>
            <person name="Lindquist E.A."/>
            <person name="Lipzen A."/>
            <person name="Lundell T."/>
            <person name="Morin E."/>
            <person name="Murat C."/>
            <person name="Riley R."/>
            <person name="Ohm R."/>
            <person name="Sun H."/>
            <person name="Tunlid A."/>
            <person name="Henrissat B."/>
            <person name="Grigoriev I.V."/>
            <person name="Hibbett D.S."/>
            <person name="Martin F."/>
        </authorList>
    </citation>
    <scope>NUCLEOTIDE SEQUENCE [LARGE SCALE GENOMIC DNA]</scope>
    <source>
        <strain evidence="3">F 1598</strain>
    </source>
</reference>
<feature type="domain" description="Anaphase-promoting complex subunit 5" evidence="1">
    <location>
        <begin position="98"/>
        <end position="122"/>
    </location>
</feature>
<dbReference type="InParanoid" id="A0A0C3B3T6"/>
<evidence type="ECO:0000259" key="1">
    <source>
        <dbReference type="Pfam" id="PF12862"/>
    </source>
</evidence>
<sequence length="902" mass="98636">SLFNHSLCLSNLGHREHALEVIQEAVNLQRKLAADLPDVFNPDLARSLHDHSVYLSDLDHREHALEVIQEAVNLQQKLAADRPDVFNPDLAWSLHGLSFCLSNLGHRERALEVIQEAVNLRQKLAADRPDVFNPDLAGSLHNLSLRLSDLGHRERALEVIQEAVNLHRKLTADLPDVFNPNLARSLRDLSVYLSNLGHPERALEVIQEAVNLQRKLATDRPDVFNPDLAGSLHDLSASLSDLGHQERALEVIQEAVNLRRKLATDRPGVFNHNLARSLNNFSVCLSDLGHHERALEVIQEAVNLQRKLAADRPDVFNHNLARSLNDLSVSLSDLGHRERALEVIQEAVNLRRKLAADRPGVFNPHLAASLHNLSLRLSDLGYRGHALEVIQDAVDLRRKLATDRPGVFNSVFASSLDELSRQLANLGYTEQLKPALLLWTVMFSFFTCPAISAVRETDSSISSSHCLPSHSKLVLRPPELIDDMICSVMGEDTLSAPSPCAGVGTLSDDLDFSKPLKRSTSRRPPRIITLLKGVPAPPVLTPTNSPLVSPNNAELVPGSDLLHFDDDGALFYCMPEPNSEPASMSESYSTRCLAFAPLTPIMECSEPYDLGEATAFPSQCGLSGIQTSLSTASFQPSIVESVSHFDLIVPLPPSSEQISYFAHLDSVNSGLDDIDLSLPNQYPEVVSETIEIQAPSPSRRHIDSVAFHRLIHSTWNDVDGGNSGVDVEGPPALEHCLTSGESTPYGPITPIALSLNDAGLMITSDSDSYFGSGFKSKKPSPFSSLLYVGRPTTPFELPSVSVFDPFGLDDDTLPPCHFESVHVGVDIVNELLADEEEEPEAGHVISPFDQLKHDILCDTLTTTEQGNPATEAFVVDHTASSDFADSISGKIISSVDMLALSK</sequence>
<proteinExistence type="predicted"/>
<feature type="domain" description="Anaphase-promoting complex subunit 5" evidence="1">
    <location>
        <begin position="189"/>
        <end position="214"/>
    </location>
</feature>
<dbReference type="HOGENOM" id="CLU_321502_0_0_1"/>
<dbReference type="InterPro" id="IPR011990">
    <property type="entry name" value="TPR-like_helical_dom_sf"/>
</dbReference>
<dbReference type="STRING" id="765440.A0A0C3B3T6"/>
<dbReference type="InterPro" id="IPR019734">
    <property type="entry name" value="TPR_rpt"/>
</dbReference>
<accession>A0A0C3B3T6</accession>
<dbReference type="Gene3D" id="1.25.40.10">
    <property type="entry name" value="Tetratricopeptide repeat domain"/>
    <property type="match status" value="3"/>
</dbReference>
<dbReference type="PANTHER" id="PTHR19959">
    <property type="entry name" value="KINESIN LIGHT CHAIN"/>
    <property type="match status" value="1"/>
</dbReference>
<dbReference type="PANTHER" id="PTHR19959:SF119">
    <property type="entry name" value="FUNGAL LIPASE-LIKE DOMAIN-CONTAINING PROTEIN"/>
    <property type="match status" value="1"/>
</dbReference>
<dbReference type="Pfam" id="PF13374">
    <property type="entry name" value="TPR_10"/>
    <property type="match status" value="4"/>
</dbReference>
<dbReference type="AlphaFoldDB" id="A0A0C3B3T6"/>
<evidence type="ECO:0000313" key="3">
    <source>
        <dbReference type="Proteomes" id="UP000054166"/>
    </source>
</evidence>
<dbReference type="InterPro" id="IPR026000">
    <property type="entry name" value="Apc5_dom"/>
</dbReference>
<feature type="domain" description="Anaphase-promoting complex subunit 5" evidence="1">
    <location>
        <begin position="2"/>
        <end position="30"/>
    </location>
</feature>
<feature type="non-terminal residue" evidence="2">
    <location>
        <position position="902"/>
    </location>
</feature>
<dbReference type="Pfam" id="PF12862">
    <property type="entry name" value="ANAPC5"/>
    <property type="match status" value="4"/>
</dbReference>
<dbReference type="SUPFAM" id="SSF48452">
    <property type="entry name" value="TPR-like"/>
    <property type="match status" value="2"/>
</dbReference>
<evidence type="ECO:0000313" key="2">
    <source>
        <dbReference type="EMBL" id="KIM71952.1"/>
    </source>
</evidence>
<dbReference type="Proteomes" id="UP000054166">
    <property type="component" value="Unassembled WGS sequence"/>
</dbReference>
<organism evidence="2 3">
    <name type="scientific">Piloderma croceum (strain F 1598)</name>
    <dbReference type="NCBI Taxonomy" id="765440"/>
    <lineage>
        <taxon>Eukaryota</taxon>
        <taxon>Fungi</taxon>
        <taxon>Dikarya</taxon>
        <taxon>Basidiomycota</taxon>
        <taxon>Agaricomycotina</taxon>
        <taxon>Agaricomycetes</taxon>
        <taxon>Agaricomycetidae</taxon>
        <taxon>Atheliales</taxon>
        <taxon>Atheliaceae</taxon>
        <taxon>Piloderma</taxon>
    </lineage>
</organism>
<keyword evidence="3" id="KW-1185">Reference proteome</keyword>
<dbReference type="SMART" id="SM00028">
    <property type="entry name" value="TPR"/>
    <property type="match status" value="6"/>
</dbReference>
<feature type="domain" description="Anaphase-promoting complex subunit 5" evidence="1">
    <location>
        <begin position="55"/>
        <end position="77"/>
    </location>
</feature>
<dbReference type="OrthoDB" id="3038309at2759"/>
<dbReference type="EMBL" id="KN833184">
    <property type="protein sequence ID" value="KIM71952.1"/>
    <property type="molecule type" value="Genomic_DNA"/>
</dbReference>
<gene>
    <name evidence="2" type="ORF">PILCRDRAFT_16576</name>
</gene>
<dbReference type="Pfam" id="PF13181">
    <property type="entry name" value="TPR_8"/>
    <property type="match status" value="1"/>
</dbReference>
<feature type="non-terminal residue" evidence="2">
    <location>
        <position position="1"/>
    </location>
</feature>
<protein>
    <recommendedName>
        <fullName evidence="1">Anaphase-promoting complex subunit 5 domain-containing protein</fullName>
    </recommendedName>
</protein>
<reference evidence="2 3" key="1">
    <citation type="submission" date="2014-04" db="EMBL/GenBank/DDBJ databases">
        <authorList>
            <consortium name="DOE Joint Genome Institute"/>
            <person name="Kuo A."/>
            <person name="Tarkka M."/>
            <person name="Buscot F."/>
            <person name="Kohler A."/>
            <person name="Nagy L.G."/>
            <person name="Floudas D."/>
            <person name="Copeland A."/>
            <person name="Barry K.W."/>
            <person name="Cichocki N."/>
            <person name="Veneault-Fourrey C."/>
            <person name="LaButti K."/>
            <person name="Lindquist E.A."/>
            <person name="Lipzen A."/>
            <person name="Lundell T."/>
            <person name="Morin E."/>
            <person name="Murat C."/>
            <person name="Sun H."/>
            <person name="Tunlid A."/>
            <person name="Henrissat B."/>
            <person name="Grigoriev I.V."/>
            <person name="Hibbett D.S."/>
            <person name="Martin F."/>
            <person name="Nordberg H.P."/>
            <person name="Cantor M.N."/>
            <person name="Hua S.X."/>
        </authorList>
    </citation>
    <scope>NUCLEOTIDE SEQUENCE [LARGE SCALE GENOMIC DNA]</scope>
    <source>
        <strain evidence="2 3">F 1598</strain>
    </source>
</reference>
<name>A0A0C3B3T6_PILCF</name>